<dbReference type="RefSeq" id="WP_089823929.1">
    <property type="nucleotide sequence ID" value="NZ_FODV01000004.1"/>
</dbReference>
<feature type="transmembrane region" description="Helical" evidence="1">
    <location>
        <begin position="6"/>
        <end position="22"/>
    </location>
</feature>
<sequence length="240" mass="25714">MESAPLYFAVGLALVHLFVPLLRPTALVSTRQWLSFAGGVSAAYVFVHLLPALRAGQRTLADVGPVESFLDHHAYLVALAGFVVFYGLENLAQRSSGDDGDGTNTETSGVFQLHVGTFSVYSGLVGYLLVHRIDDGLRSVAVFAVAMALHFFVVDAGFRRHHADAYHRRGRWILALAVLCGWGVAQLFALAEPSLAVLEAFLAGGIVLNVTKEEIPAERQSAFPSFVVGAVCYATLLLGA</sequence>
<proteinExistence type="predicted"/>
<feature type="transmembrane region" description="Helical" evidence="1">
    <location>
        <begin position="170"/>
        <end position="188"/>
    </location>
</feature>
<keyword evidence="3" id="KW-1185">Reference proteome</keyword>
<dbReference type="OrthoDB" id="306050at2157"/>
<feature type="transmembrane region" description="Helical" evidence="1">
    <location>
        <begin position="73"/>
        <end position="92"/>
    </location>
</feature>
<feature type="transmembrane region" description="Helical" evidence="1">
    <location>
        <begin position="113"/>
        <end position="130"/>
    </location>
</feature>
<reference evidence="3" key="1">
    <citation type="submission" date="2016-10" db="EMBL/GenBank/DDBJ databases">
        <authorList>
            <person name="Varghese N."/>
            <person name="Submissions S."/>
        </authorList>
    </citation>
    <scope>NUCLEOTIDE SEQUENCE [LARGE SCALE GENOMIC DNA]</scope>
    <source>
        <strain evidence="3">CGMCC 1.10121</strain>
    </source>
</reference>
<evidence type="ECO:0000313" key="3">
    <source>
        <dbReference type="Proteomes" id="UP000199126"/>
    </source>
</evidence>
<keyword evidence="1" id="KW-0812">Transmembrane</keyword>
<keyword evidence="1" id="KW-0472">Membrane</keyword>
<dbReference type="AlphaFoldDB" id="A0A1H8RWZ8"/>
<keyword evidence="1" id="KW-1133">Transmembrane helix</keyword>
<organism evidence="2 3">
    <name type="scientific">Halogranum amylolyticum</name>
    <dbReference type="NCBI Taxonomy" id="660520"/>
    <lineage>
        <taxon>Archaea</taxon>
        <taxon>Methanobacteriati</taxon>
        <taxon>Methanobacteriota</taxon>
        <taxon>Stenosarchaea group</taxon>
        <taxon>Halobacteria</taxon>
        <taxon>Halobacteriales</taxon>
        <taxon>Haloferacaceae</taxon>
    </lineage>
</organism>
<gene>
    <name evidence="2" type="ORF">SAMN04487948_104291</name>
</gene>
<accession>A0A1H8RWZ8</accession>
<evidence type="ECO:0008006" key="4">
    <source>
        <dbReference type="Google" id="ProtNLM"/>
    </source>
</evidence>
<protein>
    <recommendedName>
        <fullName evidence="4">ZIP Zinc transporter</fullName>
    </recommendedName>
</protein>
<evidence type="ECO:0000313" key="2">
    <source>
        <dbReference type="EMBL" id="SEO70882.1"/>
    </source>
</evidence>
<dbReference type="Proteomes" id="UP000199126">
    <property type="component" value="Unassembled WGS sequence"/>
</dbReference>
<feature type="transmembrane region" description="Helical" evidence="1">
    <location>
        <begin position="136"/>
        <end position="158"/>
    </location>
</feature>
<feature type="transmembrane region" description="Helical" evidence="1">
    <location>
        <begin position="34"/>
        <end position="53"/>
    </location>
</feature>
<name>A0A1H8RWZ8_9EURY</name>
<evidence type="ECO:0000256" key="1">
    <source>
        <dbReference type="SAM" id="Phobius"/>
    </source>
</evidence>
<dbReference type="EMBL" id="FODV01000004">
    <property type="protein sequence ID" value="SEO70882.1"/>
    <property type="molecule type" value="Genomic_DNA"/>
</dbReference>